<feature type="domain" description="FAD-binding" evidence="4">
    <location>
        <begin position="7"/>
        <end position="357"/>
    </location>
</feature>
<evidence type="ECO:0000256" key="1">
    <source>
        <dbReference type="ARBA" id="ARBA00001974"/>
    </source>
</evidence>
<dbReference type="EMBL" id="CAJOAY010002584">
    <property type="protein sequence ID" value="CAF3963911.1"/>
    <property type="molecule type" value="Genomic_DNA"/>
</dbReference>
<name>A0A814VWP2_9BILA</name>
<comment type="caution">
    <text evidence="5">The sequence shown here is derived from an EMBL/GenBank/DDBJ whole genome shotgun (WGS) entry which is preliminary data.</text>
</comment>
<protein>
    <recommendedName>
        <fullName evidence="4">FAD-binding domain-containing protein</fullName>
    </recommendedName>
</protein>
<accession>A0A814VWP2</accession>
<gene>
    <name evidence="6" type="ORF">OKA104_LOCUS27696</name>
    <name evidence="5" type="ORF">VCS650_LOCUS25053</name>
</gene>
<sequence>MVILNRSVIVIGAGPIGLTAALALHSFGHQVTVLESSSAKQPPQGSRAIFIHSATLHILDRICPGLGRDLSDQGIYWQTQRTFYAGKEVYSNTYPPPKSGTYPHFTSLPQTEIERMLLARALKHGIEVIFEQHVIDVNCCDNKNGGFVVLKVANSETSWQAQYVIAADGARSTVRKRIGTKMEGNRDDGWFIVVDVAELDLETSSSSQLPRERIFHYAHPAVDGRNVLLVPFRGGWRIDLQCKKDDNPTELSSDEGVRMWLSRVMPQAYIDRVTWVSIYQFMQLVATDFADKATRRVLLVGEAAHLFAPFGARGLNSGIADAESAAMAINTALSYSYENHTAVRHAIDTFVQTRRTAALFNRYAAGEALAHLKPNAEMTIKQIAAASQAPTDRAASLWLEKAPYGPRAASNNTLLSKY</sequence>
<comment type="cofactor">
    <cofactor evidence="1">
        <name>FAD</name>
        <dbReference type="ChEBI" id="CHEBI:57692"/>
    </cofactor>
</comment>
<evidence type="ECO:0000256" key="3">
    <source>
        <dbReference type="ARBA" id="ARBA00022827"/>
    </source>
</evidence>
<dbReference type="InterPro" id="IPR036188">
    <property type="entry name" value="FAD/NAD-bd_sf"/>
</dbReference>
<dbReference type="InterPro" id="IPR050641">
    <property type="entry name" value="RIFMO-like"/>
</dbReference>
<dbReference type="Proteomes" id="UP000663891">
    <property type="component" value="Unassembled WGS sequence"/>
</dbReference>
<dbReference type="Pfam" id="PF01494">
    <property type="entry name" value="FAD_binding_3"/>
    <property type="match status" value="1"/>
</dbReference>
<evidence type="ECO:0000259" key="4">
    <source>
        <dbReference type="Pfam" id="PF01494"/>
    </source>
</evidence>
<dbReference type="GO" id="GO:0071949">
    <property type="term" value="F:FAD binding"/>
    <property type="evidence" value="ECO:0007669"/>
    <property type="project" value="InterPro"/>
</dbReference>
<dbReference type="PANTHER" id="PTHR43004:SF19">
    <property type="entry name" value="BINDING MONOOXYGENASE, PUTATIVE (JCVI)-RELATED"/>
    <property type="match status" value="1"/>
</dbReference>
<dbReference type="Proteomes" id="UP000663881">
    <property type="component" value="Unassembled WGS sequence"/>
</dbReference>
<dbReference type="InterPro" id="IPR002938">
    <property type="entry name" value="FAD-bd"/>
</dbReference>
<evidence type="ECO:0000313" key="5">
    <source>
        <dbReference type="EMBL" id="CAF1190974.1"/>
    </source>
</evidence>
<dbReference type="OrthoDB" id="2690153at2759"/>
<dbReference type="PRINTS" id="PR00420">
    <property type="entry name" value="RNGMNOXGNASE"/>
</dbReference>
<dbReference type="GO" id="GO:0016709">
    <property type="term" value="F:oxidoreductase activity, acting on paired donors, with incorporation or reduction of molecular oxygen, NAD(P)H as one donor, and incorporation of one atom of oxygen"/>
    <property type="evidence" value="ECO:0007669"/>
    <property type="project" value="UniProtKB-ARBA"/>
</dbReference>
<dbReference type="Gene3D" id="3.30.70.2450">
    <property type="match status" value="1"/>
</dbReference>
<dbReference type="Gene3D" id="3.50.50.60">
    <property type="entry name" value="FAD/NAD(P)-binding domain"/>
    <property type="match status" value="1"/>
</dbReference>
<keyword evidence="2" id="KW-0285">Flavoprotein</keyword>
<evidence type="ECO:0000313" key="6">
    <source>
        <dbReference type="EMBL" id="CAF3963911.1"/>
    </source>
</evidence>
<dbReference type="SUPFAM" id="SSF51905">
    <property type="entry name" value="FAD/NAD(P)-binding domain"/>
    <property type="match status" value="1"/>
</dbReference>
<dbReference type="AlphaFoldDB" id="A0A814VWP2"/>
<evidence type="ECO:0000256" key="2">
    <source>
        <dbReference type="ARBA" id="ARBA00022630"/>
    </source>
</evidence>
<keyword evidence="3" id="KW-0274">FAD</keyword>
<organism evidence="5 7">
    <name type="scientific">Adineta steineri</name>
    <dbReference type="NCBI Taxonomy" id="433720"/>
    <lineage>
        <taxon>Eukaryota</taxon>
        <taxon>Metazoa</taxon>
        <taxon>Spiralia</taxon>
        <taxon>Gnathifera</taxon>
        <taxon>Rotifera</taxon>
        <taxon>Eurotatoria</taxon>
        <taxon>Bdelloidea</taxon>
        <taxon>Adinetida</taxon>
        <taxon>Adinetidae</taxon>
        <taxon>Adineta</taxon>
    </lineage>
</organism>
<dbReference type="EMBL" id="CAJNON010000316">
    <property type="protein sequence ID" value="CAF1190974.1"/>
    <property type="molecule type" value="Genomic_DNA"/>
</dbReference>
<evidence type="ECO:0000313" key="7">
    <source>
        <dbReference type="Proteomes" id="UP000663891"/>
    </source>
</evidence>
<reference evidence="5" key="1">
    <citation type="submission" date="2021-02" db="EMBL/GenBank/DDBJ databases">
        <authorList>
            <person name="Nowell W R."/>
        </authorList>
    </citation>
    <scope>NUCLEOTIDE SEQUENCE</scope>
</reference>
<proteinExistence type="predicted"/>
<dbReference type="PANTHER" id="PTHR43004">
    <property type="entry name" value="TRK SYSTEM POTASSIUM UPTAKE PROTEIN"/>
    <property type="match status" value="1"/>
</dbReference>